<evidence type="ECO:0000256" key="1">
    <source>
        <dbReference type="SAM" id="MobiDB-lite"/>
    </source>
</evidence>
<feature type="region of interest" description="Disordered" evidence="1">
    <location>
        <begin position="100"/>
        <end position="123"/>
    </location>
</feature>
<name>A0A430RQH6_THESC</name>
<reference evidence="2 3" key="1">
    <citation type="journal article" date="2019" name="Extremophiles">
        <title>Biogeography of thermophiles and predominance of Thermus scotoductus in domestic water heaters.</title>
        <authorList>
            <person name="Wilpiszeski R.L."/>
            <person name="Zhang Z."/>
            <person name="House C.H."/>
        </authorList>
    </citation>
    <scope>NUCLEOTIDE SEQUENCE [LARGE SCALE GENOMIC DNA]</scope>
    <source>
        <strain evidence="2 3">27_S27</strain>
    </source>
</reference>
<dbReference type="Proteomes" id="UP000286712">
    <property type="component" value="Unassembled WGS sequence"/>
</dbReference>
<gene>
    <name evidence="2" type="ORF">CSW40_13225</name>
</gene>
<proteinExistence type="predicted"/>
<comment type="caution">
    <text evidence="2">The sequence shown here is derived from an EMBL/GenBank/DDBJ whole genome shotgun (WGS) entry which is preliminary data.</text>
</comment>
<feature type="compositionally biased region" description="Basic and acidic residues" evidence="1">
    <location>
        <begin position="100"/>
        <end position="109"/>
    </location>
</feature>
<protein>
    <submittedName>
        <fullName evidence="2">Uncharacterized protein</fullName>
    </submittedName>
</protein>
<dbReference type="AlphaFoldDB" id="A0A430RQH6"/>
<sequence length="123" mass="13403">MVTGLDEVLYWAYRVLGPEFKGPTLGQPRVTGCARTLRGYLGQPRVTGRWARILWGYLGQPRRGYLEDPLGSLPIPLKTALLQAVGGELGLEFDRLGETHGARDAKDGGNESGRALVGEARKL</sequence>
<dbReference type="EMBL" id="PELW01000398">
    <property type="protein sequence ID" value="RTH21383.1"/>
    <property type="molecule type" value="Genomic_DNA"/>
</dbReference>
<evidence type="ECO:0000313" key="2">
    <source>
        <dbReference type="EMBL" id="RTH21383.1"/>
    </source>
</evidence>
<evidence type="ECO:0000313" key="3">
    <source>
        <dbReference type="Proteomes" id="UP000286712"/>
    </source>
</evidence>
<accession>A0A430RQH6</accession>
<organism evidence="2 3">
    <name type="scientific">Thermus scotoductus</name>
    <dbReference type="NCBI Taxonomy" id="37636"/>
    <lineage>
        <taxon>Bacteria</taxon>
        <taxon>Thermotogati</taxon>
        <taxon>Deinococcota</taxon>
        <taxon>Deinococci</taxon>
        <taxon>Thermales</taxon>
        <taxon>Thermaceae</taxon>
        <taxon>Thermus</taxon>
    </lineage>
</organism>